<dbReference type="VEuPathDB" id="FungiDB:RhiirA1_467587"/>
<sequence length="204" mass="23217">MNTDESRKQFEQTLEFVSEYNFMFYKNVTQHLDSFIQDGFLKNLFEKNTSKSVDKAQLLIEKFGDAANPANFTSQAQATNIHPTTLSLIFSIALYISFRSWETFATKYYMTFGDMGDVAYDEGVTDDGLDGSSENEPDKDEDDLILGLQLPNPVVNTPPILPDVEITSADQTVIPKNSWKKDKQKARITEDKQVKNQQILVQKH</sequence>
<gene>
    <name evidence="2" type="ORF">RhiirA1_467587</name>
</gene>
<feature type="compositionally biased region" description="Polar residues" evidence="1">
    <location>
        <begin position="195"/>
        <end position="204"/>
    </location>
</feature>
<proteinExistence type="predicted"/>
<protein>
    <submittedName>
        <fullName evidence="2">Uncharacterized protein</fullName>
    </submittedName>
</protein>
<dbReference type="Proteomes" id="UP000232688">
    <property type="component" value="Unassembled WGS sequence"/>
</dbReference>
<reference evidence="2 3" key="1">
    <citation type="submission" date="2017-10" db="EMBL/GenBank/DDBJ databases">
        <title>Extensive intraspecific genome diversity in a model arbuscular mycorrhizal fungus.</title>
        <authorList>
            <person name="Chen E.C.H."/>
            <person name="Morin E."/>
            <person name="Baudet D."/>
            <person name="Noel J."/>
            <person name="Ndikumana S."/>
            <person name="Charron P."/>
            <person name="St-Onge C."/>
            <person name="Giorgi J."/>
            <person name="Grigoriev I.V."/>
            <person name="Roux C."/>
            <person name="Martin F.M."/>
            <person name="Corradi N."/>
        </authorList>
    </citation>
    <scope>NUCLEOTIDE SEQUENCE [LARGE SCALE GENOMIC DNA]</scope>
    <source>
        <strain evidence="2 3">A1</strain>
    </source>
</reference>
<evidence type="ECO:0000313" key="3">
    <source>
        <dbReference type="Proteomes" id="UP000232688"/>
    </source>
</evidence>
<dbReference type="VEuPathDB" id="FungiDB:RhiirFUN_003095"/>
<reference evidence="2 3" key="2">
    <citation type="submission" date="2017-10" db="EMBL/GenBank/DDBJ databases">
        <title>Genome analyses suggest a sexual origin of heterokaryosis in a supposedly ancient asexual fungus.</title>
        <authorList>
            <person name="Corradi N."/>
            <person name="Sedzielewska K."/>
            <person name="Noel J."/>
            <person name="Charron P."/>
            <person name="Farinelli L."/>
            <person name="Marton T."/>
            <person name="Kruger M."/>
            <person name="Pelin A."/>
            <person name="Brachmann A."/>
            <person name="Corradi N."/>
        </authorList>
    </citation>
    <scope>NUCLEOTIDE SEQUENCE [LARGE SCALE GENOMIC DNA]</scope>
    <source>
        <strain evidence="2 3">A1</strain>
    </source>
</reference>
<name>A0A2N0RBT2_9GLOM</name>
<comment type="caution">
    <text evidence="2">The sequence shown here is derived from an EMBL/GenBank/DDBJ whole genome shotgun (WGS) entry which is preliminary data.</text>
</comment>
<feature type="compositionally biased region" description="Basic and acidic residues" evidence="1">
    <location>
        <begin position="179"/>
        <end position="194"/>
    </location>
</feature>
<evidence type="ECO:0000256" key="1">
    <source>
        <dbReference type="SAM" id="MobiDB-lite"/>
    </source>
</evidence>
<dbReference type="AlphaFoldDB" id="A0A2N0RBT2"/>
<organism evidence="2 3">
    <name type="scientific">Rhizophagus irregularis</name>
    <dbReference type="NCBI Taxonomy" id="588596"/>
    <lineage>
        <taxon>Eukaryota</taxon>
        <taxon>Fungi</taxon>
        <taxon>Fungi incertae sedis</taxon>
        <taxon>Mucoromycota</taxon>
        <taxon>Glomeromycotina</taxon>
        <taxon>Glomeromycetes</taxon>
        <taxon>Glomerales</taxon>
        <taxon>Glomeraceae</taxon>
        <taxon>Rhizophagus</taxon>
    </lineage>
</organism>
<evidence type="ECO:0000313" key="2">
    <source>
        <dbReference type="EMBL" id="PKC60754.1"/>
    </source>
</evidence>
<accession>A0A2N0RBT2</accession>
<feature type="region of interest" description="Disordered" evidence="1">
    <location>
        <begin position="178"/>
        <end position="204"/>
    </location>
</feature>
<dbReference type="EMBL" id="LLXH01001095">
    <property type="protein sequence ID" value="PKC60754.1"/>
    <property type="molecule type" value="Genomic_DNA"/>
</dbReference>